<comment type="caution">
    <text evidence="1">The sequence shown here is derived from an EMBL/GenBank/DDBJ whole genome shotgun (WGS) entry which is preliminary data.</text>
</comment>
<evidence type="ECO:0000313" key="1">
    <source>
        <dbReference type="EMBL" id="OCC16081.1"/>
    </source>
</evidence>
<dbReference type="EMBL" id="MAGO01000002">
    <property type="protein sequence ID" value="OCC16081.1"/>
    <property type="molecule type" value="Genomic_DNA"/>
</dbReference>
<dbReference type="Proteomes" id="UP000093080">
    <property type="component" value="Unassembled WGS sequence"/>
</dbReference>
<gene>
    <name evidence="1" type="ORF">DBT_0543</name>
</gene>
<sequence length="43" mass="4770">MAIIISIPNCGNANLILDSNYDAAGKFYKILFEGYTGEVFNRI</sequence>
<dbReference type="STRING" id="1156395.DBT_0543"/>
<dbReference type="AlphaFoldDB" id="A0A1B9F8H5"/>
<keyword evidence="2" id="KW-1185">Reference proteome</keyword>
<reference evidence="1 2" key="1">
    <citation type="submission" date="2016-06" db="EMBL/GenBank/DDBJ databases">
        <title>Respiratory ammonification of nitrate coupled to the oxidation of elemental sulfur in deep-sea autotrophic thermophilic bacteria.</title>
        <authorList>
            <person name="Slobodkina G.B."/>
            <person name="Mardanov A.V."/>
            <person name="Ravin N.V."/>
            <person name="Frolova A.A."/>
            <person name="Viryasiv M.B."/>
            <person name="Chernyh N.A."/>
            <person name="Bonch-Osmolovskaya E.A."/>
            <person name="Slobodkin A.I."/>
        </authorList>
    </citation>
    <scope>NUCLEOTIDE SEQUENCE [LARGE SCALE GENOMIC DNA]</scope>
    <source>
        <strain evidence="1 2">S69</strain>
    </source>
</reference>
<proteinExistence type="predicted"/>
<organism evidence="1 2">
    <name type="scientific">Dissulfuribacter thermophilus</name>
    <dbReference type="NCBI Taxonomy" id="1156395"/>
    <lineage>
        <taxon>Bacteria</taxon>
        <taxon>Pseudomonadati</taxon>
        <taxon>Thermodesulfobacteriota</taxon>
        <taxon>Dissulfuribacteria</taxon>
        <taxon>Dissulfuribacterales</taxon>
        <taxon>Dissulfuribacteraceae</taxon>
        <taxon>Dissulfuribacter</taxon>
    </lineage>
</organism>
<protein>
    <submittedName>
        <fullName evidence="1">Uncharacterized protein</fullName>
    </submittedName>
</protein>
<accession>A0A1B9F8H5</accession>
<evidence type="ECO:0000313" key="2">
    <source>
        <dbReference type="Proteomes" id="UP000093080"/>
    </source>
</evidence>
<name>A0A1B9F8H5_9BACT</name>